<comment type="catalytic activity">
    <reaction evidence="1">
        <text>4 hydroquinone + O2 = 4 benzosemiquinone + 2 H2O</text>
        <dbReference type="Rhea" id="RHEA:11276"/>
        <dbReference type="ChEBI" id="CHEBI:15377"/>
        <dbReference type="ChEBI" id="CHEBI:15379"/>
        <dbReference type="ChEBI" id="CHEBI:17594"/>
        <dbReference type="ChEBI" id="CHEBI:17977"/>
        <dbReference type="EC" id="1.10.3.2"/>
    </reaction>
</comment>
<dbReference type="GO" id="GO:0046274">
    <property type="term" value="P:lignin catabolic process"/>
    <property type="evidence" value="ECO:0007669"/>
    <property type="project" value="UniProtKB-KW"/>
</dbReference>
<reference evidence="14" key="1">
    <citation type="journal article" date="2023" name="Mol. Plant Microbe Interact.">
        <title>Elucidating the Obligate Nature and Biological Capacity of an Invasive Fungal Corn Pathogen.</title>
        <authorList>
            <person name="MacCready J.S."/>
            <person name="Roggenkamp E.M."/>
            <person name="Gdanetz K."/>
            <person name="Chilvers M.I."/>
        </authorList>
    </citation>
    <scope>NUCLEOTIDE SEQUENCE</scope>
    <source>
        <strain evidence="14">PM02</strain>
    </source>
</reference>
<dbReference type="PANTHER" id="PTHR11709">
    <property type="entry name" value="MULTI-COPPER OXIDASE"/>
    <property type="match status" value="1"/>
</dbReference>
<dbReference type="InterPro" id="IPR033138">
    <property type="entry name" value="Cu_oxidase_CS"/>
</dbReference>
<dbReference type="Pfam" id="PF07732">
    <property type="entry name" value="Cu-oxidase_3"/>
    <property type="match status" value="1"/>
</dbReference>
<evidence type="ECO:0000313" key="14">
    <source>
        <dbReference type="EMBL" id="KAK2074809.1"/>
    </source>
</evidence>
<sequence length="601" mass="64068">MALRALAAGLVCLASLSSYAAAAPSVSVPGRNPEPRDASCNTPSDRSCWTEAFTIHTDYELSTPGGSKDPKKFTLVITEVSNWVGPDGVEKEVAMLVNGMSPGPPITADWGDTVEITVVNKLKTNGTSIHWHGVRQLNSNHEDGVNGITECPIPPGASKTYTFLLTQYGTSWYHSHFAEQLGNGVIGPIQINGPASANYDIDLGTFPIHDWYYKGADDLFATINDPTNLAAGAPPPSDNIFFNGTNINPAGPGGAYARVVLEPGKSHRLRLLNPSVENHFSVSIVGHSMTVIATDLVPVAPTVVTSVFLAIGQRYDVIVDASAAPGHYWINATLSGTGLCGASNNKFPAAIMSYSNAPLPNALPTNPGTAPPDSLCQDRTDWQPVVTRTVPSHMPQPDEAVSISFLNSQAASTVAWLVNDSAIDVIWEKPTLEFVLQNDTSGLPAHENVVPIPDSSAWTYFVINNAFGVPHPAHLHGHDFMILGHSAASANPFAGVPTPFDAATDSGALDFTNPTRRDVTMIPGNGWLVIGFRNDNPGAWLLHCHIAWHVAQGLAVQFLERADQIVSTTGLAASSLEPNCDAWRTYEPTDPFHKSGSGLRL</sequence>
<protein>
    <recommendedName>
        <fullName evidence="4">laccase</fullName>
        <ecNumber evidence="4">1.10.3.2</ecNumber>
    </recommendedName>
</protein>
<evidence type="ECO:0000256" key="5">
    <source>
        <dbReference type="ARBA" id="ARBA00022723"/>
    </source>
</evidence>
<evidence type="ECO:0000256" key="9">
    <source>
        <dbReference type="ARBA" id="ARBA00023185"/>
    </source>
</evidence>
<comment type="cofactor">
    <cofactor evidence="2">
        <name>Cu cation</name>
        <dbReference type="ChEBI" id="CHEBI:23378"/>
    </cofactor>
</comment>
<keyword evidence="9" id="KW-0439">Lignin degradation</keyword>
<evidence type="ECO:0000256" key="10">
    <source>
        <dbReference type="SAM" id="SignalP"/>
    </source>
</evidence>
<keyword evidence="8" id="KW-0325">Glycoprotein</keyword>
<proteinExistence type="inferred from homology"/>
<dbReference type="InterPro" id="IPR045087">
    <property type="entry name" value="Cu-oxidase_fam"/>
</dbReference>
<feature type="chain" id="PRO_5042179851" description="laccase" evidence="10">
    <location>
        <begin position="23"/>
        <end position="601"/>
    </location>
</feature>
<dbReference type="CDD" id="cd13901">
    <property type="entry name" value="CuRO_3_MaLCC_like"/>
    <property type="match status" value="1"/>
</dbReference>
<dbReference type="InterPro" id="IPR008972">
    <property type="entry name" value="Cupredoxin"/>
</dbReference>
<dbReference type="EC" id="1.10.3.2" evidence="4"/>
<dbReference type="Gene3D" id="2.60.40.420">
    <property type="entry name" value="Cupredoxins - blue copper proteins"/>
    <property type="match status" value="3"/>
</dbReference>
<feature type="domain" description="Plastocyanin-like" evidence="13">
    <location>
        <begin position="84"/>
        <end position="195"/>
    </location>
</feature>
<dbReference type="CDD" id="cd13854">
    <property type="entry name" value="CuRO_1_MaLCC_like"/>
    <property type="match status" value="1"/>
</dbReference>
<feature type="signal peptide" evidence="10">
    <location>
        <begin position="1"/>
        <end position="22"/>
    </location>
</feature>
<evidence type="ECO:0000256" key="2">
    <source>
        <dbReference type="ARBA" id="ARBA00001935"/>
    </source>
</evidence>
<dbReference type="EMBL" id="JAQQPM010000008">
    <property type="protein sequence ID" value="KAK2074809.1"/>
    <property type="molecule type" value="Genomic_DNA"/>
</dbReference>
<name>A0AAD9IBQ9_9PEZI</name>
<evidence type="ECO:0000256" key="6">
    <source>
        <dbReference type="ARBA" id="ARBA00023002"/>
    </source>
</evidence>
<evidence type="ECO:0000256" key="3">
    <source>
        <dbReference type="ARBA" id="ARBA00010609"/>
    </source>
</evidence>
<dbReference type="PROSITE" id="PS00080">
    <property type="entry name" value="MULTICOPPER_OXIDASE2"/>
    <property type="match status" value="1"/>
</dbReference>
<dbReference type="InterPro" id="IPR011707">
    <property type="entry name" value="Cu-oxidase-like_N"/>
</dbReference>
<dbReference type="CDD" id="cd13880">
    <property type="entry name" value="CuRO_2_MaLCC_like"/>
    <property type="match status" value="1"/>
</dbReference>
<organism evidence="14 15">
    <name type="scientific">Phyllachora maydis</name>
    <dbReference type="NCBI Taxonomy" id="1825666"/>
    <lineage>
        <taxon>Eukaryota</taxon>
        <taxon>Fungi</taxon>
        <taxon>Dikarya</taxon>
        <taxon>Ascomycota</taxon>
        <taxon>Pezizomycotina</taxon>
        <taxon>Sordariomycetes</taxon>
        <taxon>Sordariomycetidae</taxon>
        <taxon>Phyllachorales</taxon>
        <taxon>Phyllachoraceae</taxon>
        <taxon>Phyllachora</taxon>
    </lineage>
</organism>
<comment type="similarity">
    <text evidence="3">Belongs to the multicopper oxidase family.</text>
</comment>
<dbReference type="Pfam" id="PF00394">
    <property type="entry name" value="Cu-oxidase"/>
    <property type="match status" value="1"/>
</dbReference>
<evidence type="ECO:0000256" key="4">
    <source>
        <dbReference type="ARBA" id="ARBA00012297"/>
    </source>
</evidence>
<feature type="domain" description="Plastocyanin-like" evidence="12">
    <location>
        <begin position="438"/>
        <end position="562"/>
    </location>
</feature>
<dbReference type="InterPro" id="IPR002355">
    <property type="entry name" value="Cu_oxidase_Cu_BS"/>
</dbReference>
<gene>
    <name evidence="14" type="ORF">P8C59_008984</name>
</gene>
<dbReference type="Proteomes" id="UP001217918">
    <property type="component" value="Unassembled WGS sequence"/>
</dbReference>
<dbReference type="FunFam" id="2.60.40.420:FF:000021">
    <property type="entry name" value="Extracellular dihydrogeodin oxidase/laccase"/>
    <property type="match status" value="1"/>
</dbReference>
<dbReference type="SUPFAM" id="SSF49503">
    <property type="entry name" value="Cupredoxins"/>
    <property type="match status" value="3"/>
</dbReference>
<dbReference type="Pfam" id="PF07731">
    <property type="entry name" value="Cu-oxidase_2"/>
    <property type="match status" value="1"/>
</dbReference>
<evidence type="ECO:0000259" key="13">
    <source>
        <dbReference type="Pfam" id="PF07732"/>
    </source>
</evidence>
<keyword evidence="10" id="KW-0732">Signal</keyword>
<dbReference type="InterPro" id="IPR001117">
    <property type="entry name" value="Cu-oxidase_2nd"/>
</dbReference>
<evidence type="ECO:0000259" key="12">
    <source>
        <dbReference type="Pfam" id="PF07731"/>
    </source>
</evidence>
<dbReference type="PANTHER" id="PTHR11709:SF87">
    <property type="entry name" value="LACCASE"/>
    <property type="match status" value="1"/>
</dbReference>
<evidence type="ECO:0000256" key="1">
    <source>
        <dbReference type="ARBA" id="ARBA00000349"/>
    </source>
</evidence>
<feature type="domain" description="Plastocyanin-like" evidence="11">
    <location>
        <begin position="205"/>
        <end position="357"/>
    </location>
</feature>
<keyword evidence="6" id="KW-0560">Oxidoreductase</keyword>
<evidence type="ECO:0000259" key="11">
    <source>
        <dbReference type="Pfam" id="PF00394"/>
    </source>
</evidence>
<evidence type="ECO:0000313" key="15">
    <source>
        <dbReference type="Proteomes" id="UP001217918"/>
    </source>
</evidence>
<keyword evidence="5" id="KW-0479">Metal-binding</keyword>
<keyword evidence="15" id="KW-1185">Reference proteome</keyword>
<comment type="caution">
    <text evidence="14">The sequence shown here is derived from an EMBL/GenBank/DDBJ whole genome shotgun (WGS) entry which is preliminary data.</text>
</comment>
<keyword evidence="7" id="KW-0186">Copper</keyword>
<dbReference type="GO" id="GO:0052716">
    <property type="term" value="F:hydroquinone:oxygen oxidoreductase activity"/>
    <property type="evidence" value="ECO:0007669"/>
    <property type="project" value="UniProtKB-EC"/>
</dbReference>
<accession>A0AAD9IBQ9</accession>
<dbReference type="GO" id="GO:0005507">
    <property type="term" value="F:copper ion binding"/>
    <property type="evidence" value="ECO:0007669"/>
    <property type="project" value="InterPro"/>
</dbReference>
<evidence type="ECO:0000256" key="8">
    <source>
        <dbReference type="ARBA" id="ARBA00023180"/>
    </source>
</evidence>
<evidence type="ECO:0000256" key="7">
    <source>
        <dbReference type="ARBA" id="ARBA00023008"/>
    </source>
</evidence>
<dbReference type="InterPro" id="IPR011706">
    <property type="entry name" value="Cu-oxidase_C"/>
</dbReference>
<dbReference type="AlphaFoldDB" id="A0AAD9IBQ9"/>
<dbReference type="PROSITE" id="PS00079">
    <property type="entry name" value="MULTICOPPER_OXIDASE1"/>
    <property type="match status" value="1"/>
</dbReference>